<evidence type="ECO:0000256" key="1">
    <source>
        <dbReference type="ARBA" id="ARBA00022729"/>
    </source>
</evidence>
<dbReference type="AlphaFoldDB" id="I1D4H6"/>
<dbReference type="STRING" id="928724.SacglDRAFT_02976"/>
<feature type="domain" description="Solute-binding protein family 3/N-terminal" evidence="2">
    <location>
        <begin position="42"/>
        <end position="262"/>
    </location>
</feature>
<sequence>MSQVGRMRKGLALLLTMASAVLMGCSGGGSTDVLADVRDSGTLRVALTQANPPWNFLDDGKPVGYDVDVAHEVARRIGVDNVEFVASNFQSFIEGVRAERFDIVISGQTITEERKQQVSFSRPYQVNGVAIFVPSGDRSIGSLSDLEDKVVAVSAGTTQEQFAREEIQGAQVKTYQNATLGLTDLARGNADAMLVSRFQGSYLAKQNDLAVKPVGKLLESEVNGMSFRKGSPAFKKEIDKAIASMIADGTLSRISQQWLGLDMVPELNALPPEQG</sequence>
<organism evidence="4 5">
    <name type="scientific">Saccharomonospora glauca K62</name>
    <dbReference type="NCBI Taxonomy" id="928724"/>
    <lineage>
        <taxon>Bacteria</taxon>
        <taxon>Bacillati</taxon>
        <taxon>Actinomycetota</taxon>
        <taxon>Actinomycetes</taxon>
        <taxon>Pseudonocardiales</taxon>
        <taxon>Pseudonocardiaceae</taxon>
        <taxon>Saccharomonospora</taxon>
    </lineage>
</organism>
<dbReference type="Gene3D" id="3.40.190.10">
    <property type="entry name" value="Periplasmic binding protein-like II"/>
    <property type="match status" value="2"/>
</dbReference>
<dbReference type="SMART" id="SM00062">
    <property type="entry name" value="PBPb"/>
    <property type="match status" value="1"/>
</dbReference>
<evidence type="ECO:0000313" key="5">
    <source>
        <dbReference type="Proteomes" id="UP000005087"/>
    </source>
</evidence>
<gene>
    <name evidence="4" type="ORF">SacglDRAFT_02976</name>
</gene>
<dbReference type="GO" id="GO:0015276">
    <property type="term" value="F:ligand-gated monoatomic ion channel activity"/>
    <property type="evidence" value="ECO:0007669"/>
    <property type="project" value="InterPro"/>
</dbReference>
<dbReference type="PROSITE" id="PS51257">
    <property type="entry name" value="PROKAR_LIPOPROTEIN"/>
    <property type="match status" value="1"/>
</dbReference>
<dbReference type="PANTHER" id="PTHR35936:SF19">
    <property type="entry name" value="AMINO-ACID-BINDING PROTEIN YXEM-RELATED"/>
    <property type="match status" value="1"/>
</dbReference>
<name>I1D4H6_9PSEU</name>
<feature type="domain" description="Ionotropic glutamate receptor C-terminal" evidence="3">
    <location>
        <begin position="42"/>
        <end position="261"/>
    </location>
</feature>
<proteinExistence type="predicted"/>
<evidence type="ECO:0000313" key="4">
    <source>
        <dbReference type="EMBL" id="EIE99850.1"/>
    </source>
</evidence>
<dbReference type="CDD" id="cd13713">
    <property type="entry name" value="PBP2_Cystine_like_1"/>
    <property type="match status" value="1"/>
</dbReference>
<dbReference type="Pfam" id="PF00497">
    <property type="entry name" value="SBP_bac_3"/>
    <property type="match status" value="1"/>
</dbReference>
<dbReference type="InterPro" id="IPR001320">
    <property type="entry name" value="Iontro_rcpt_C"/>
</dbReference>
<evidence type="ECO:0000259" key="3">
    <source>
        <dbReference type="SMART" id="SM00079"/>
    </source>
</evidence>
<accession>I1D4H6</accession>
<dbReference type="Proteomes" id="UP000005087">
    <property type="component" value="Chromosome"/>
</dbReference>
<dbReference type="EMBL" id="CM001484">
    <property type="protein sequence ID" value="EIE99850.1"/>
    <property type="molecule type" value="Genomic_DNA"/>
</dbReference>
<evidence type="ECO:0000259" key="2">
    <source>
        <dbReference type="SMART" id="SM00062"/>
    </source>
</evidence>
<dbReference type="InterPro" id="IPR001638">
    <property type="entry name" value="Solute-binding_3/MltF_N"/>
</dbReference>
<protein>
    <submittedName>
        <fullName evidence="4">Periplasmic component of amino acid ABC-type transporter/signal transduction system</fullName>
    </submittedName>
</protein>
<dbReference type="HOGENOM" id="CLU_019602_18_5_11"/>
<dbReference type="eggNOG" id="COG0834">
    <property type="taxonomic scope" value="Bacteria"/>
</dbReference>
<dbReference type="PANTHER" id="PTHR35936">
    <property type="entry name" value="MEMBRANE-BOUND LYTIC MUREIN TRANSGLYCOSYLASE F"/>
    <property type="match status" value="1"/>
</dbReference>
<dbReference type="GO" id="GO:0016020">
    <property type="term" value="C:membrane"/>
    <property type="evidence" value="ECO:0007669"/>
    <property type="project" value="InterPro"/>
</dbReference>
<keyword evidence="1" id="KW-0732">Signal</keyword>
<reference evidence="5" key="2">
    <citation type="submission" date="2012-01" db="EMBL/GenBank/DDBJ databases">
        <title>Noncontiguous Finished sequence of chromosome of Saccharomonospora glauca K62.</title>
        <authorList>
            <consortium name="US DOE Joint Genome Institute"/>
            <person name="Lucas S."/>
            <person name="Han J."/>
            <person name="Lapidus A."/>
            <person name="Cheng J.-F."/>
            <person name="Goodwin L."/>
            <person name="Pitluck S."/>
            <person name="Peters L."/>
            <person name="Mikhailova N."/>
            <person name="Held B."/>
            <person name="Detter J.C."/>
            <person name="Han C."/>
            <person name="Tapia R."/>
            <person name="Land M."/>
            <person name="Hauser L."/>
            <person name="Kyrpides N."/>
            <person name="Ivanova N."/>
            <person name="Pagani I."/>
            <person name="Brambilla E.-M."/>
            <person name="Klenk H.-P."/>
            <person name="Woyke T."/>
        </authorList>
    </citation>
    <scope>NUCLEOTIDE SEQUENCE [LARGE SCALE GENOMIC DNA]</scope>
    <source>
        <strain evidence="5">K62</strain>
    </source>
</reference>
<dbReference type="SUPFAM" id="SSF53850">
    <property type="entry name" value="Periplasmic binding protein-like II"/>
    <property type="match status" value="1"/>
</dbReference>
<dbReference type="RefSeq" id="WP_005465545.1">
    <property type="nucleotide sequence ID" value="NZ_CM001484.1"/>
</dbReference>
<keyword evidence="5" id="KW-1185">Reference proteome</keyword>
<reference evidence="4 5" key="1">
    <citation type="submission" date="2011-09" db="EMBL/GenBank/DDBJ databases">
        <authorList>
            <consortium name="US DOE Joint Genome Institute (JGI-PGF)"/>
            <person name="Lucas S."/>
            <person name="Han J."/>
            <person name="Lapidus A."/>
            <person name="Cheng J.-F."/>
            <person name="Goodwin L."/>
            <person name="Pitluck S."/>
            <person name="Peters L."/>
            <person name="Land M.L."/>
            <person name="Hauser L."/>
            <person name="Brambilla E."/>
            <person name="Klenk H.-P."/>
            <person name="Woyke T.J."/>
        </authorList>
    </citation>
    <scope>NUCLEOTIDE SEQUENCE [LARGE SCALE GENOMIC DNA]</scope>
    <source>
        <strain evidence="4 5">K62</strain>
    </source>
</reference>
<dbReference type="SMART" id="SM00079">
    <property type="entry name" value="PBPe"/>
    <property type="match status" value="1"/>
</dbReference>